<dbReference type="PANTHER" id="PTHR10380">
    <property type="entry name" value="CUTICLE PROTEIN"/>
    <property type="match status" value="1"/>
</dbReference>
<evidence type="ECO:0000313" key="5">
    <source>
        <dbReference type="EMBL" id="EDW60003.1"/>
    </source>
</evidence>
<dbReference type="GO" id="GO:0062129">
    <property type="term" value="C:chitin-based extracellular matrix"/>
    <property type="evidence" value="ECO:0007669"/>
    <property type="project" value="TreeGrafter"/>
</dbReference>
<feature type="region of interest" description="Disordered" evidence="3">
    <location>
        <begin position="102"/>
        <end position="156"/>
    </location>
</feature>
<proteinExistence type="predicted"/>
<dbReference type="PROSITE" id="PS00233">
    <property type="entry name" value="CHIT_BIND_RR_1"/>
    <property type="match status" value="1"/>
</dbReference>
<dbReference type="GO" id="GO:0008010">
    <property type="term" value="F:structural constituent of chitin-based larval cuticle"/>
    <property type="evidence" value="ECO:0007669"/>
    <property type="project" value="TreeGrafter"/>
</dbReference>
<dbReference type="AlphaFoldDB" id="B4LML6"/>
<dbReference type="Pfam" id="PF00379">
    <property type="entry name" value="Chitin_bind_4"/>
    <property type="match status" value="1"/>
</dbReference>
<dbReference type="InParanoid" id="B4LML6"/>
<dbReference type="OMA" id="HKDDGHG"/>
<evidence type="ECO:0000256" key="2">
    <source>
        <dbReference type="PROSITE-ProRule" id="PRU00497"/>
    </source>
</evidence>
<dbReference type="eggNOG" id="ENOG502T96H">
    <property type="taxonomic scope" value="Eukaryota"/>
</dbReference>
<feature type="chain" id="PRO_5002816412" description="Pupal cuticle protein Edg-78E" evidence="4">
    <location>
        <begin position="40"/>
        <end position="156"/>
    </location>
</feature>
<dbReference type="Proteomes" id="UP000008792">
    <property type="component" value="Unassembled WGS sequence"/>
</dbReference>
<evidence type="ECO:0000256" key="3">
    <source>
        <dbReference type="SAM" id="MobiDB-lite"/>
    </source>
</evidence>
<dbReference type="InterPro" id="IPR031311">
    <property type="entry name" value="CHIT_BIND_RR_consensus"/>
</dbReference>
<name>B4LML6_DROVI</name>
<keyword evidence="4" id="KW-0732">Signal</keyword>
<evidence type="ECO:0000256" key="1">
    <source>
        <dbReference type="ARBA" id="ARBA00022460"/>
    </source>
</evidence>
<dbReference type="OrthoDB" id="7998177at2759"/>
<feature type="signal peptide" evidence="4">
    <location>
        <begin position="1"/>
        <end position="39"/>
    </location>
</feature>
<dbReference type="PRINTS" id="PR00947">
    <property type="entry name" value="CUTICLE"/>
</dbReference>
<dbReference type="HOGENOM" id="CLU_065450_3_1_1"/>
<reference evidence="5 6" key="1">
    <citation type="journal article" date="2007" name="Nature">
        <title>Evolution of genes and genomes on the Drosophila phylogeny.</title>
        <authorList>
            <consortium name="Drosophila 12 Genomes Consortium"/>
            <person name="Clark A.G."/>
            <person name="Eisen M.B."/>
            <person name="Smith D.R."/>
            <person name="Bergman C.M."/>
            <person name="Oliver B."/>
            <person name="Markow T.A."/>
            <person name="Kaufman T.C."/>
            <person name="Kellis M."/>
            <person name="Gelbart W."/>
            <person name="Iyer V.N."/>
            <person name="Pollard D.A."/>
            <person name="Sackton T.B."/>
            <person name="Larracuente A.M."/>
            <person name="Singh N.D."/>
            <person name="Abad J.P."/>
            <person name="Abt D.N."/>
            <person name="Adryan B."/>
            <person name="Aguade M."/>
            <person name="Akashi H."/>
            <person name="Anderson W.W."/>
            <person name="Aquadro C.F."/>
            <person name="Ardell D.H."/>
            <person name="Arguello R."/>
            <person name="Artieri C.G."/>
            <person name="Barbash D.A."/>
            <person name="Barker D."/>
            <person name="Barsanti P."/>
            <person name="Batterham P."/>
            <person name="Batzoglou S."/>
            <person name="Begun D."/>
            <person name="Bhutkar A."/>
            <person name="Blanco E."/>
            <person name="Bosak S.A."/>
            <person name="Bradley R.K."/>
            <person name="Brand A.D."/>
            <person name="Brent M.R."/>
            <person name="Brooks A.N."/>
            <person name="Brown R.H."/>
            <person name="Butlin R.K."/>
            <person name="Caggese C."/>
            <person name="Calvi B.R."/>
            <person name="Bernardo de Carvalho A."/>
            <person name="Caspi A."/>
            <person name="Castrezana S."/>
            <person name="Celniker S.E."/>
            <person name="Chang J.L."/>
            <person name="Chapple C."/>
            <person name="Chatterji S."/>
            <person name="Chinwalla A."/>
            <person name="Civetta A."/>
            <person name="Clifton S.W."/>
            <person name="Comeron J.M."/>
            <person name="Costello J.C."/>
            <person name="Coyne J.A."/>
            <person name="Daub J."/>
            <person name="David R.G."/>
            <person name="Delcher A.L."/>
            <person name="Delehaunty K."/>
            <person name="Do C.B."/>
            <person name="Ebling H."/>
            <person name="Edwards K."/>
            <person name="Eickbush T."/>
            <person name="Evans J.D."/>
            <person name="Filipski A."/>
            <person name="Findeiss S."/>
            <person name="Freyhult E."/>
            <person name="Fulton L."/>
            <person name="Fulton R."/>
            <person name="Garcia A.C."/>
            <person name="Gardiner A."/>
            <person name="Garfield D.A."/>
            <person name="Garvin B.E."/>
            <person name="Gibson G."/>
            <person name="Gilbert D."/>
            <person name="Gnerre S."/>
            <person name="Godfrey J."/>
            <person name="Good R."/>
            <person name="Gotea V."/>
            <person name="Gravely B."/>
            <person name="Greenberg A.J."/>
            <person name="Griffiths-Jones S."/>
            <person name="Gross S."/>
            <person name="Guigo R."/>
            <person name="Gustafson E.A."/>
            <person name="Haerty W."/>
            <person name="Hahn M.W."/>
            <person name="Halligan D.L."/>
            <person name="Halpern A.L."/>
            <person name="Halter G.M."/>
            <person name="Han M.V."/>
            <person name="Heger A."/>
            <person name="Hillier L."/>
            <person name="Hinrichs A.S."/>
            <person name="Holmes I."/>
            <person name="Hoskins R.A."/>
            <person name="Hubisz M.J."/>
            <person name="Hultmark D."/>
            <person name="Huntley M.A."/>
            <person name="Jaffe D.B."/>
            <person name="Jagadeeshan S."/>
            <person name="Jeck W.R."/>
            <person name="Johnson J."/>
            <person name="Jones C.D."/>
            <person name="Jordan W.C."/>
            <person name="Karpen G.H."/>
            <person name="Kataoka E."/>
            <person name="Keightley P.D."/>
            <person name="Kheradpour P."/>
            <person name="Kirkness E.F."/>
            <person name="Koerich L.B."/>
            <person name="Kristiansen K."/>
            <person name="Kudrna D."/>
            <person name="Kulathinal R.J."/>
            <person name="Kumar S."/>
            <person name="Kwok R."/>
            <person name="Lander E."/>
            <person name="Langley C.H."/>
            <person name="Lapoint R."/>
            <person name="Lazzaro B.P."/>
            <person name="Lee S.J."/>
            <person name="Levesque L."/>
            <person name="Li R."/>
            <person name="Lin C.F."/>
            <person name="Lin M.F."/>
            <person name="Lindblad-Toh K."/>
            <person name="Llopart A."/>
            <person name="Long M."/>
            <person name="Low L."/>
            <person name="Lozovsky E."/>
            <person name="Lu J."/>
            <person name="Luo M."/>
            <person name="Machado C.A."/>
            <person name="Makalowski W."/>
            <person name="Marzo M."/>
            <person name="Matsuda M."/>
            <person name="Matzkin L."/>
            <person name="McAllister B."/>
            <person name="McBride C.S."/>
            <person name="McKernan B."/>
            <person name="McKernan K."/>
            <person name="Mendez-Lago M."/>
            <person name="Minx P."/>
            <person name="Mollenhauer M.U."/>
            <person name="Montooth K."/>
            <person name="Mount S.M."/>
            <person name="Mu X."/>
            <person name="Myers E."/>
            <person name="Negre B."/>
            <person name="Newfeld S."/>
            <person name="Nielsen R."/>
            <person name="Noor M.A."/>
            <person name="O'Grady P."/>
            <person name="Pachter L."/>
            <person name="Papaceit M."/>
            <person name="Parisi M.J."/>
            <person name="Parisi M."/>
            <person name="Parts L."/>
            <person name="Pedersen J.S."/>
            <person name="Pesole G."/>
            <person name="Phillippy A.M."/>
            <person name="Ponting C.P."/>
            <person name="Pop M."/>
            <person name="Porcelli D."/>
            <person name="Powell J.R."/>
            <person name="Prohaska S."/>
            <person name="Pruitt K."/>
            <person name="Puig M."/>
            <person name="Quesneville H."/>
            <person name="Ram K.R."/>
            <person name="Rand D."/>
            <person name="Rasmussen M.D."/>
            <person name="Reed L.K."/>
            <person name="Reenan R."/>
            <person name="Reily A."/>
            <person name="Remington K.A."/>
            <person name="Rieger T.T."/>
            <person name="Ritchie M.G."/>
            <person name="Robin C."/>
            <person name="Rogers Y.H."/>
            <person name="Rohde C."/>
            <person name="Rozas J."/>
            <person name="Rubenfield M.J."/>
            <person name="Ruiz A."/>
            <person name="Russo S."/>
            <person name="Salzberg S.L."/>
            <person name="Sanchez-Gracia A."/>
            <person name="Saranga D.J."/>
            <person name="Sato H."/>
            <person name="Schaeffer S.W."/>
            <person name="Schatz M.C."/>
            <person name="Schlenke T."/>
            <person name="Schwartz R."/>
            <person name="Segarra C."/>
            <person name="Singh R.S."/>
            <person name="Sirot L."/>
            <person name="Sirota M."/>
            <person name="Sisneros N.B."/>
            <person name="Smith C.D."/>
            <person name="Smith T.F."/>
            <person name="Spieth J."/>
            <person name="Stage D.E."/>
            <person name="Stark A."/>
            <person name="Stephan W."/>
            <person name="Strausberg R.L."/>
            <person name="Strempel S."/>
            <person name="Sturgill D."/>
            <person name="Sutton G."/>
            <person name="Sutton G.G."/>
            <person name="Tao W."/>
            <person name="Teichmann S."/>
            <person name="Tobari Y.N."/>
            <person name="Tomimura Y."/>
            <person name="Tsolas J.M."/>
            <person name="Valente V.L."/>
            <person name="Venter E."/>
            <person name="Venter J.C."/>
            <person name="Vicario S."/>
            <person name="Vieira F.G."/>
            <person name="Vilella A.J."/>
            <person name="Villasante A."/>
            <person name="Walenz B."/>
            <person name="Wang J."/>
            <person name="Wasserman M."/>
            <person name="Watts T."/>
            <person name="Wilson D."/>
            <person name="Wilson R.K."/>
            <person name="Wing R.A."/>
            <person name="Wolfner M.F."/>
            <person name="Wong A."/>
            <person name="Wong G.K."/>
            <person name="Wu C.I."/>
            <person name="Wu G."/>
            <person name="Yamamoto D."/>
            <person name="Yang H.P."/>
            <person name="Yang S.P."/>
            <person name="Yorke J.A."/>
            <person name="Yoshida K."/>
            <person name="Zdobnov E."/>
            <person name="Zhang P."/>
            <person name="Zhang Y."/>
            <person name="Zimin A.V."/>
            <person name="Baldwin J."/>
            <person name="Abdouelleil A."/>
            <person name="Abdulkadir J."/>
            <person name="Abebe A."/>
            <person name="Abera B."/>
            <person name="Abreu J."/>
            <person name="Acer S.C."/>
            <person name="Aftuck L."/>
            <person name="Alexander A."/>
            <person name="An P."/>
            <person name="Anderson E."/>
            <person name="Anderson S."/>
            <person name="Arachi H."/>
            <person name="Azer M."/>
            <person name="Bachantsang P."/>
            <person name="Barry A."/>
            <person name="Bayul T."/>
            <person name="Berlin A."/>
            <person name="Bessette D."/>
            <person name="Bloom T."/>
            <person name="Blye J."/>
            <person name="Boguslavskiy L."/>
            <person name="Bonnet C."/>
            <person name="Boukhgalter B."/>
            <person name="Bourzgui I."/>
            <person name="Brown A."/>
            <person name="Cahill P."/>
            <person name="Channer S."/>
            <person name="Cheshatsang Y."/>
            <person name="Chuda L."/>
            <person name="Citroen M."/>
            <person name="Collymore A."/>
            <person name="Cooke P."/>
            <person name="Costello M."/>
            <person name="D'Aco K."/>
            <person name="Daza R."/>
            <person name="De Haan G."/>
            <person name="DeGray S."/>
            <person name="DeMaso C."/>
            <person name="Dhargay N."/>
            <person name="Dooley K."/>
            <person name="Dooley E."/>
            <person name="Doricent M."/>
            <person name="Dorje P."/>
            <person name="Dorjee K."/>
            <person name="Dupes A."/>
            <person name="Elong R."/>
            <person name="Falk J."/>
            <person name="Farina A."/>
            <person name="Faro S."/>
            <person name="Ferguson D."/>
            <person name="Fisher S."/>
            <person name="Foley C.D."/>
            <person name="Franke A."/>
            <person name="Friedrich D."/>
            <person name="Gadbois L."/>
            <person name="Gearin G."/>
            <person name="Gearin C.R."/>
            <person name="Giannoukos G."/>
            <person name="Goode T."/>
            <person name="Graham J."/>
            <person name="Grandbois E."/>
            <person name="Grewal S."/>
            <person name="Gyaltsen K."/>
            <person name="Hafez N."/>
            <person name="Hagos B."/>
            <person name="Hall J."/>
            <person name="Henson C."/>
            <person name="Hollinger A."/>
            <person name="Honan T."/>
            <person name="Huard M.D."/>
            <person name="Hughes L."/>
            <person name="Hurhula B."/>
            <person name="Husby M.E."/>
            <person name="Kamat A."/>
            <person name="Kanga B."/>
            <person name="Kashin S."/>
            <person name="Khazanovich D."/>
            <person name="Kisner P."/>
            <person name="Lance K."/>
            <person name="Lara M."/>
            <person name="Lee W."/>
            <person name="Lennon N."/>
            <person name="Letendre F."/>
            <person name="LeVine R."/>
            <person name="Lipovsky A."/>
            <person name="Liu X."/>
            <person name="Liu J."/>
            <person name="Liu S."/>
            <person name="Lokyitsang T."/>
            <person name="Lokyitsang Y."/>
            <person name="Lubonja R."/>
            <person name="Lui A."/>
            <person name="MacDonald P."/>
            <person name="Magnisalis V."/>
            <person name="Maru K."/>
            <person name="Matthews C."/>
            <person name="McCusker W."/>
            <person name="McDonough S."/>
            <person name="Mehta T."/>
            <person name="Meldrim J."/>
            <person name="Meneus L."/>
            <person name="Mihai O."/>
            <person name="Mihalev A."/>
            <person name="Mihova T."/>
            <person name="Mittelman R."/>
            <person name="Mlenga V."/>
            <person name="Montmayeur A."/>
            <person name="Mulrain L."/>
            <person name="Navidi A."/>
            <person name="Naylor J."/>
            <person name="Negash T."/>
            <person name="Nguyen T."/>
            <person name="Nguyen N."/>
            <person name="Nicol R."/>
            <person name="Norbu C."/>
            <person name="Norbu N."/>
            <person name="Novod N."/>
            <person name="O'Neill B."/>
            <person name="Osman S."/>
            <person name="Markiewicz E."/>
            <person name="Oyono O.L."/>
            <person name="Patti C."/>
            <person name="Phunkhang P."/>
            <person name="Pierre F."/>
            <person name="Priest M."/>
            <person name="Raghuraman S."/>
            <person name="Rege F."/>
            <person name="Reyes R."/>
            <person name="Rise C."/>
            <person name="Rogov P."/>
            <person name="Ross K."/>
            <person name="Ryan E."/>
            <person name="Settipalli S."/>
            <person name="Shea T."/>
            <person name="Sherpa N."/>
            <person name="Shi L."/>
            <person name="Shih D."/>
            <person name="Sparrow T."/>
            <person name="Spaulding J."/>
            <person name="Stalker J."/>
            <person name="Stange-Thomann N."/>
            <person name="Stavropoulos S."/>
            <person name="Stone C."/>
            <person name="Strader C."/>
            <person name="Tesfaye S."/>
            <person name="Thomson T."/>
            <person name="Thoulutsang Y."/>
            <person name="Thoulutsang D."/>
            <person name="Topham K."/>
            <person name="Topping I."/>
            <person name="Tsamla T."/>
            <person name="Vassiliev H."/>
            <person name="Vo A."/>
            <person name="Wangchuk T."/>
            <person name="Wangdi T."/>
            <person name="Weiand M."/>
            <person name="Wilkinson J."/>
            <person name="Wilson A."/>
            <person name="Yadav S."/>
            <person name="Young G."/>
            <person name="Yu Q."/>
            <person name="Zembek L."/>
            <person name="Zhong D."/>
            <person name="Zimmer A."/>
            <person name="Zwirko Z."/>
            <person name="Jaffe D.B."/>
            <person name="Alvarez P."/>
            <person name="Brockman W."/>
            <person name="Butler J."/>
            <person name="Chin C."/>
            <person name="Gnerre S."/>
            <person name="Grabherr M."/>
            <person name="Kleber M."/>
            <person name="Mauceli E."/>
            <person name="MacCallum I."/>
        </authorList>
    </citation>
    <scope>NUCLEOTIDE SEQUENCE [LARGE SCALE GENOMIC DNA]</scope>
    <source>
        <strain evidence="6">Tucson 15010-1051.87</strain>
    </source>
</reference>
<evidence type="ECO:0008006" key="7">
    <source>
        <dbReference type="Google" id="ProtNLM"/>
    </source>
</evidence>
<dbReference type="InterPro" id="IPR050468">
    <property type="entry name" value="Cuticle_Struct_Prot"/>
</dbReference>
<keyword evidence="1 2" id="KW-0193">Cuticle</keyword>
<dbReference type="STRING" id="7244.B4LML6"/>
<dbReference type="PANTHER" id="PTHR10380:SF237">
    <property type="entry name" value="CUTICULAR PROTEIN 65AU, ISOFORM A-RELATED"/>
    <property type="match status" value="1"/>
</dbReference>
<dbReference type="PROSITE" id="PS51155">
    <property type="entry name" value="CHIT_BIND_RR_2"/>
    <property type="match status" value="1"/>
</dbReference>
<dbReference type="KEGG" id="dvi:6627095"/>
<dbReference type="EMBL" id="CH940648">
    <property type="protein sequence ID" value="EDW60003.1"/>
    <property type="molecule type" value="Genomic_DNA"/>
</dbReference>
<organism evidence="5 6">
    <name type="scientific">Drosophila virilis</name>
    <name type="common">Fruit fly</name>
    <dbReference type="NCBI Taxonomy" id="7244"/>
    <lineage>
        <taxon>Eukaryota</taxon>
        <taxon>Metazoa</taxon>
        <taxon>Ecdysozoa</taxon>
        <taxon>Arthropoda</taxon>
        <taxon>Hexapoda</taxon>
        <taxon>Insecta</taxon>
        <taxon>Pterygota</taxon>
        <taxon>Neoptera</taxon>
        <taxon>Endopterygota</taxon>
        <taxon>Diptera</taxon>
        <taxon>Brachycera</taxon>
        <taxon>Muscomorpha</taxon>
        <taxon>Ephydroidea</taxon>
        <taxon>Drosophilidae</taxon>
        <taxon>Drosophila</taxon>
    </lineage>
</organism>
<protein>
    <recommendedName>
        <fullName evidence="7">Pupal cuticle protein Edg-78E</fullName>
    </recommendedName>
</protein>
<dbReference type="PhylomeDB" id="B4LML6"/>
<evidence type="ECO:0000313" key="6">
    <source>
        <dbReference type="Proteomes" id="UP000008792"/>
    </source>
</evidence>
<sequence length="156" mass="17205">MPAIKAFGQAQFEQQSKSQRIMYKHVFLIAVVLISASWARDDDAHAKAEEHKKEDGHGNFAYSYDITNGIGAQEAGDAHNNVHGQFHFVSKEGVPVQVSYTADENGYHPQGDSLPTPPPTPEAILKALAYIEAHPPKEEAKPRPHPQPHGHTDIRV</sequence>
<evidence type="ECO:0000256" key="4">
    <source>
        <dbReference type="SAM" id="SignalP"/>
    </source>
</evidence>
<keyword evidence="6" id="KW-1185">Reference proteome</keyword>
<accession>B4LML6</accession>
<gene>
    <name evidence="5" type="primary">Dvir\GJ21116</name>
    <name evidence="5" type="ORF">Dvir_GJ21116</name>
</gene>
<dbReference type="InterPro" id="IPR000618">
    <property type="entry name" value="Insect_cuticle"/>
</dbReference>